<dbReference type="Proteomes" id="UP001480595">
    <property type="component" value="Unassembled WGS sequence"/>
</dbReference>
<comment type="caution">
    <text evidence="1">The sequence shown here is derived from an EMBL/GenBank/DDBJ whole genome shotgun (WGS) entry which is preliminary data.</text>
</comment>
<name>A0ABR1W5S7_9PEZI</name>
<reference evidence="1 2" key="1">
    <citation type="submission" date="2023-01" db="EMBL/GenBank/DDBJ databases">
        <title>Analysis of 21 Apiospora genomes using comparative genomics revels a genus with tremendous synthesis potential of carbohydrate active enzymes and secondary metabolites.</title>
        <authorList>
            <person name="Sorensen T."/>
        </authorList>
    </citation>
    <scope>NUCLEOTIDE SEQUENCE [LARGE SCALE GENOMIC DNA]</scope>
    <source>
        <strain evidence="1 2">CBS 135458</strain>
    </source>
</reference>
<proteinExistence type="predicted"/>
<dbReference type="RefSeq" id="XP_066719920.1">
    <property type="nucleotide sequence ID" value="XM_066854065.1"/>
</dbReference>
<organism evidence="1 2">
    <name type="scientific">Apiospora phragmitis</name>
    <dbReference type="NCBI Taxonomy" id="2905665"/>
    <lineage>
        <taxon>Eukaryota</taxon>
        <taxon>Fungi</taxon>
        <taxon>Dikarya</taxon>
        <taxon>Ascomycota</taxon>
        <taxon>Pezizomycotina</taxon>
        <taxon>Sordariomycetes</taxon>
        <taxon>Xylariomycetidae</taxon>
        <taxon>Amphisphaeriales</taxon>
        <taxon>Apiosporaceae</taxon>
        <taxon>Apiospora</taxon>
    </lineage>
</organism>
<accession>A0ABR1W5S7</accession>
<sequence length="243" mass="27206">MLSNTDNDNHGSAGYVLYVTGFLLRREDSFNLACLCKDLYTKLGSRTFVLTLDALQQRREARALEAGHPRSAELGDPLLLLVIRNGIDIRIVEEAYDVFHKTFPESINGRWGSNELIAPHFLAAQYGRLDVLSMLYHAPGVLMYAMYGASEQTASLLIQHFDVYTEFCTRDSGVPKEIFGGLCYLAALLNMPQLLRHLLGWGVNVWAERAGRFGRTTDAWLDILYLAASEGTRDLALPCFVII</sequence>
<dbReference type="EMBL" id="JAQQWL010000003">
    <property type="protein sequence ID" value="KAK8078849.1"/>
    <property type="molecule type" value="Genomic_DNA"/>
</dbReference>
<protein>
    <submittedName>
        <fullName evidence="1">Uncharacterized protein</fullName>
    </submittedName>
</protein>
<evidence type="ECO:0000313" key="1">
    <source>
        <dbReference type="EMBL" id="KAK8078849.1"/>
    </source>
</evidence>
<keyword evidence="2" id="KW-1185">Reference proteome</keyword>
<evidence type="ECO:0000313" key="2">
    <source>
        <dbReference type="Proteomes" id="UP001480595"/>
    </source>
</evidence>
<gene>
    <name evidence="1" type="ORF">PG994_002656</name>
</gene>
<dbReference type="GeneID" id="92087128"/>